<feature type="chain" id="PRO_5020623511" description="Outer membrane protein beta-barrel domain-containing protein" evidence="1">
    <location>
        <begin position="23"/>
        <end position="178"/>
    </location>
</feature>
<protein>
    <recommendedName>
        <fullName evidence="4">Outer membrane protein beta-barrel domain-containing protein</fullName>
    </recommendedName>
</protein>
<dbReference type="SUPFAM" id="SSF56925">
    <property type="entry name" value="OMPA-like"/>
    <property type="match status" value="1"/>
</dbReference>
<sequence length="178" mass="18932">MKSLVLLVVLFLPLCWLPQAGAQPRSAGSRHNLSVFGEFSASRPGQGSGFVYGPTAGAYMQTSRHLGLTARGSILREGSAIHVYEGLLGPRISAHLPRFTLYGEGLGGLGHAGYQVPTPTGNGIASGWGLAWQLDAGLDHHILPHTDWRVVELAYGKVYTGRTVTSTTISTGLVIHLF</sequence>
<dbReference type="AlphaFoldDB" id="A0A4V2PUT3"/>
<keyword evidence="1" id="KW-0732">Signal</keyword>
<reference evidence="2 3" key="1">
    <citation type="submission" date="2019-03" db="EMBL/GenBank/DDBJ databases">
        <title>Genomic Encyclopedia of Type Strains, Phase IV (KMG-IV): sequencing the most valuable type-strain genomes for metagenomic binning, comparative biology and taxonomic classification.</title>
        <authorList>
            <person name="Goeker M."/>
        </authorList>
    </citation>
    <scope>NUCLEOTIDE SEQUENCE [LARGE SCALE GENOMIC DNA]</scope>
    <source>
        <strain evidence="2 3">DSM 103428</strain>
    </source>
</reference>
<keyword evidence="3" id="KW-1185">Reference proteome</keyword>
<evidence type="ECO:0000256" key="1">
    <source>
        <dbReference type="SAM" id="SignalP"/>
    </source>
</evidence>
<accession>A0A4V2PUT3</accession>
<feature type="signal peptide" evidence="1">
    <location>
        <begin position="1"/>
        <end position="22"/>
    </location>
</feature>
<evidence type="ECO:0000313" key="3">
    <source>
        <dbReference type="Proteomes" id="UP000295210"/>
    </source>
</evidence>
<evidence type="ECO:0008006" key="4">
    <source>
        <dbReference type="Google" id="ProtNLM"/>
    </source>
</evidence>
<comment type="caution">
    <text evidence="2">The sequence shown here is derived from an EMBL/GenBank/DDBJ whole genome shotgun (WGS) entry which is preliminary data.</text>
</comment>
<organism evidence="2 3">
    <name type="scientific">Acidipila rosea</name>
    <dbReference type="NCBI Taxonomy" id="768535"/>
    <lineage>
        <taxon>Bacteria</taxon>
        <taxon>Pseudomonadati</taxon>
        <taxon>Acidobacteriota</taxon>
        <taxon>Terriglobia</taxon>
        <taxon>Terriglobales</taxon>
        <taxon>Acidobacteriaceae</taxon>
        <taxon>Acidipila</taxon>
    </lineage>
</organism>
<evidence type="ECO:0000313" key="2">
    <source>
        <dbReference type="EMBL" id="TCK71771.1"/>
    </source>
</evidence>
<gene>
    <name evidence="2" type="ORF">C7378_3061</name>
</gene>
<proteinExistence type="predicted"/>
<name>A0A4V2PUT3_9BACT</name>
<dbReference type="Proteomes" id="UP000295210">
    <property type="component" value="Unassembled WGS sequence"/>
</dbReference>
<dbReference type="InterPro" id="IPR011250">
    <property type="entry name" value="OMP/PagP_B-barrel"/>
</dbReference>
<dbReference type="EMBL" id="SMGK01000005">
    <property type="protein sequence ID" value="TCK71771.1"/>
    <property type="molecule type" value="Genomic_DNA"/>
</dbReference>